<keyword evidence="2" id="KW-0812">Transmembrane</keyword>
<accession>A0AA39CQA7</accession>
<reference evidence="3" key="1">
    <citation type="submission" date="2022-10" db="EMBL/GenBank/DDBJ databases">
        <title>Culturing micro-colonial fungi from biological soil crusts in the Mojave desert and describing Neophaeococcomyces mojavensis, and introducing the new genera and species Taxawa tesnikishii.</title>
        <authorList>
            <person name="Kurbessoian T."/>
            <person name="Stajich J.E."/>
        </authorList>
    </citation>
    <scope>NUCLEOTIDE SEQUENCE</scope>
    <source>
        <strain evidence="3">TK_41</strain>
    </source>
</reference>
<evidence type="ECO:0000313" key="4">
    <source>
        <dbReference type="Proteomes" id="UP001172673"/>
    </source>
</evidence>
<feature type="compositionally biased region" description="Low complexity" evidence="1">
    <location>
        <begin position="160"/>
        <end position="182"/>
    </location>
</feature>
<name>A0AA39CQA7_9EURO</name>
<comment type="caution">
    <text evidence="3">The sequence shown here is derived from an EMBL/GenBank/DDBJ whole genome shotgun (WGS) entry which is preliminary data.</text>
</comment>
<keyword evidence="2" id="KW-0472">Membrane</keyword>
<feature type="region of interest" description="Disordered" evidence="1">
    <location>
        <begin position="160"/>
        <end position="199"/>
    </location>
</feature>
<dbReference type="EMBL" id="JAPDRK010000001">
    <property type="protein sequence ID" value="KAJ9616675.1"/>
    <property type="molecule type" value="Genomic_DNA"/>
</dbReference>
<feature type="compositionally biased region" description="Polar residues" evidence="1">
    <location>
        <begin position="183"/>
        <end position="199"/>
    </location>
</feature>
<dbReference type="AlphaFoldDB" id="A0AA39CQA7"/>
<feature type="region of interest" description="Disordered" evidence="1">
    <location>
        <begin position="37"/>
        <end position="84"/>
    </location>
</feature>
<proteinExistence type="predicted"/>
<organism evidence="3 4">
    <name type="scientific">Cladophialophora chaetospira</name>
    <dbReference type="NCBI Taxonomy" id="386627"/>
    <lineage>
        <taxon>Eukaryota</taxon>
        <taxon>Fungi</taxon>
        <taxon>Dikarya</taxon>
        <taxon>Ascomycota</taxon>
        <taxon>Pezizomycotina</taxon>
        <taxon>Eurotiomycetes</taxon>
        <taxon>Chaetothyriomycetidae</taxon>
        <taxon>Chaetothyriales</taxon>
        <taxon>Herpotrichiellaceae</taxon>
        <taxon>Cladophialophora</taxon>
    </lineage>
</organism>
<evidence type="ECO:0000313" key="3">
    <source>
        <dbReference type="EMBL" id="KAJ9616675.1"/>
    </source>
</evidence>
<gene>
    <name evidence="3" type="ORF">H2200_000394</name>
</gene>
<dbReference type="Proteomes" id="UP001172673">
    <property type="component" value="Unassembled WGS sequence"/>
</dbReference>
<protein>
    <recommendedName>
        <fullName evidence="5">Apple domain-containing protein</fullName>
    </recommendedName>
</protein>
<evidence type="ECO:0000256" key="1">
    <source>
        <dbReference type="SAM" id="MobiDB-lite"/>
    </source>
</evidence>
<feature type="transmembrane region" description="Helical" evidence="2">
    <location>
        <begin position="95"/>
        <end position="119"/>
    </location>
</feature>
<sequence length="303" mass="30638">MASSDSTHVASDYSDKQVVSGIDHGKEVVVTQQPYPDAYAYDNPTNANNDGSRAGAAAGGEEAFNDHLLPGNEGRPAWSEQKPKRRICGLSRKSFIIVIAVVTALVVAGIIGGSVGGVLASKSSSGGAQADLVSTSSTTTAAATSAPASTSSFEALTSSGTTTSSLSTSTTSSSATATPTSGEGTYNCPSDNDRSYTSPLSSTQEFTIFCDTDWPSGMDGFRSGTVTDLTAVVAYSIDACIDQCVAYNVAGGSCGAVTYGANITLALSRGGIQGNCFLKDQRGASNVGDDSGQVEAAFLSSSS</sequence>
<keyword evidence="4" id="KW-1185">Reference proteome</keyword>
<keyword evidence="2" id="KW-1133">Transmembrane helix</keyword>
<evidence type="ECO:0008006" key="5">
    <source>
        <dbReference type="Google" id="ProtNLM"/>
    </source>
</evidence>
<evidence type="ECO:0000256" key="2">
    <source>
        <dbReference type="SAM" id="Phobius"/>
    </source>
</evidence>